<feature type="domain" description="Mce/MlaD" evidence="2">
    <location>
        <begin position="41"/>
        <end position="118"/>
    </location>
</feature>
<dbReference type="InterPro" id="IPR003399">
    <property type="entry name" value="Mce/MlaD"/>
</dbReference>
<reference evidence="4 5" key="1">
    <citation type="submission" date="2020-01" db="EMBL/GenBank/DDBJ databases">
        <authorList>
            <person name="Sanchez-Estrada R."/>
            <person name="Gonzalez-Y-Merchand J.A."/>
            <person name="Rivera-Gutierrez S."/>
        </authorList>
    </citation>
    <scope>NUCLEOTIDE SEQUENCE [LARGE SCALE GENOMIC DNA]</scope>
    <source>
        <strain evidence="4 5">CST 7247</strain>
    </source>
</reference>
<evidence type="ECO:0000259" key="2">
    <source>
        <dbReference type="Pfam" id="PF02470"/>
    </source>
</evidence>
<dbReference type="Pfam" id="PF11887">
    <property type="entry name" value="Mce4_CUP1"/>
    <property type="match status" value="1"/>
</dbReference>
<dbReference type="AlphaFoldDB" id="A0A7K3L7B7"/>
<dbReference type="RefSeq" id="WP_162111821.1">
    <property type="nucleotide sequence ID" value="NZ_JAACYR010000009.1"/>
</dbReference>
<dbReference type="InterPro" id="IPR005693">
    <property type="entry name" value="Mce"/>
</dbReference>
<evidence type="ECO:0000313" key="5">
    <source>
        <dbReference type="Proteomes" id="UP000466523"/>
    </source>
</evidence>
<protein>
    <submittedName>
        <fullName evidence="4">MCE family protein</fullName>
    </submittedName>
</protein>
<dbReference type="NCBIfam" id="TIGR00996">
    <property type="entry name" value="Mtu_fam_mce"/>
    <property type="match status" value="1"/>
</dbReference>
<evidence type="ECO:0000259" key="3">
    <source>
        <dbReference type="Pfam" id="PF11887"/>
    </source>
</evidence>
<dbReference type="Pfam" id="PF02470">
    <property type="entry name" value="MlaD"/>
    <property type="match status" value="1"/>
</dbReference>
<name>A0A7K3L7B7_9MYCO</name>
<evidence type="ECO:0000256" key="1">
    <source>
        <dbReference type="SAM" id="SignalP"/>
    </source>
</evidence>
<dbReference type="EMBL" id="JAACYR010000009">
    <property type="protein sequence ID" value="NDJ88295.1"/>
    <property type="molecule type" value="Genomic_DNA"/>
</dbReference>
<proteinExistence type="predicted"/>
<dbReference type="PANTHER" id="PTHR33371">
    <property type="entry name" value="INTERMEMBRANE PHOSPHOLIPID TRANSPORT SYSTEM BINDING PROTEIN MLAD-RELATED"/>
    <property type="match status" value="1"/>
</dbReference>
<organism evidence="4 5">
    <name type="scientific">Mycolicibacter kumamotonensis</name>
    <dbReference type="NCBI Taxonomy" id="354243"/>
    <lineage>
        <taxon>Bacteria</taxon>
        <taxon>Bacillati</taxon>
        <taxon>Actinomycetota</taxon>
        <taxon>Actinomycetes</taxon>
        <taxon>Mycobacteriales</taxon>
        <taxon>Mycobacteriaceae</taxon>
        <taxon>Mycolicibacter</taxon>
    </lineage>
</organism>
<sequence length="400" mass="42204">MAVRWSRRAKVRVAAAILAASCTAAAGVTYLGYQGAFASTATVTLTSPRAGLVMDRDAKVKLLGVQIGKVTDISYDGASARLTLAIRSGELAKIPANVTARIAGSTVFGAKSVELLPPDEPATQRLEPQAHLQASDVSIEMNTLFQTLIGTLNKIDPIQLNSTVTALGTGLRGNGTTLGDALATLNDYLGAINPHLPKLQSDIERARVTADVYDAAANDLLSTLANLPTVSRTIIDERDDLSAALLAVAGMATVGADTLGPAEGDLIAAIQRMRAPLEVMSEYSPEYGCLITSFAKAYKKFGPYIGGIEPALFVNAGFIPGSAAYTYPESLPLVNASGGPNCRGLPDLPTKQGAGSWYRPPFLVTDNAYVPYQPNTELQFDAPSTLQFLFNGAYAERDDY</sequence>
<dbReference type="InterPro" id="IPR052336">
    <property type="entry name" value="MlaD_Phospholipid_Transporter"/>
</dbReference>
<accession>A0A7K3L7B7</accession>
<dbReference type="InterPro" id="IPR024516">
    <property type="entry name" value="Mce_C"/>
</dbReference>
<gene>
    <name evidence="4" type="ORF">GWR20_03845</name>
</gene>
<feature type="domain" description="Mammalian cell entry C-terminal" evidence="3">
    <location>
        <begin position="123"/>
        <end position="340"/>
    </location>
</feature>
<evidence type="ECO:0000313" key="4">
    <source>
        <dbReference type="EMBL" id="NDJ88295.1"/>
    </source>
</evidence>
<dbReference type="Proteomes" id="UP000466523">
    <property type="component" value="Unassembled WGS sequence"/>
</dbReference>
<dbReference type="GO" id="GO:0051701">
    <property type="term" value="P:biological process involved in interaction with host"/>
    <property type="evidence" value="ECO:0007669"/>
    <property type="project" value="TreeGrafter"/>
</dbReference>
<comment type="caution">
    <text evidence="4">The sequence shown here is derived from an EMBL/GenBank/DDBJ whole genome shotgun (WGS) entry which is preliminary data.</text>
</comment>
<feature type="signal peptide" evidence="1">
    <location>
        <begin position="1"/>
        <end position="26"/>
    </location>
</feature>
<dbReference type="GO" id="GO:0005576">
    <property type="term" value="C:extracellular region"/>
    <property type="evidence" value="ECO:0007669"/>
    <property type="project" value="TreeGrafter"/>
</dbReference>
<keyword evidence="1" id="KW-0732">Signal</keyword>
<dbReference type="PANTHER" id="PTHR33371:SF19">
    <property type="entry name" value="MCE-FAMILY PROTEIN MCE4A"/>
    <property type="match status" value="1"/>
</dbReference>
<feature type="chain" id="PRO_5039400461" evidence="1">
    <location>
        <begin position="27"/>
        <end position="400"/>
    </location>
</feature>